<reference evidence="2 3" key="1">
    <citation type="submission" date="2020-11" db="EMBL/GenBank/DDBJ databases">
        <authorList>
            <person name="Wallbank WR R."/>
            <person name="Pardo Diaz C."/>
            <person name="Kozak K."/>
            <person name="Martin S."/>
            <person name="Jiggins C."/>
            <person name="Moest M."/>
            <person name="Warren A I."/>
            <person name="Generalovic N T."/>
            <person name="Byers J.R.P. K."/>
            <person name="Montejo-Kovacevich G."/>
            <person name="Yen C E."/>
        </authorList>
    </citation>
    <scope>NUCLEOTIDE SEQUENCE [LARGE SCALE GENOMIC DNA]</scope>
</reference>
<keyword evidence="3" id="KW-1185">Reference proteome</keyword>
<organism evidence="2 3">
    <name type="scientific">Hermetia illucens</name>
    <name type="common">Black soldier fly</name>
    <dbReference type="NCBI Taxonomy" id="343691"/>
    <lineage>
        <taxon>Eukaryota</taxon>
        <taxon>Metazoa</taxon>
        <taxon>Ecdysozoa</taxon>
        <taxon>Arthropoda</taxon>
        <taxon>Hexapoda</taxon>
        <taxon>Insecta</taxon>
        <taxon>Pterygota</taxon>
        <taxon>Neoptera</taxon>
        <taxon>Endopterygota</taxon>
        <taxon>Diptera</taxon>
        <taxon>Brachycera</taxon>
        <taxon>Stratiomyomorpha</taxon>
        <taxon>Stratiomyidae</taxon>
        <taxon>Hermetiinae</taxon>
        <taxon>Hermetia</taxon>
    </lineage>
</organism>
<dbReference type="AlphaFoldDB" id="A0A7R8Z1X3"/>
<gene>
    <name evidence="2" type="ORF">HERILL_LOCUS14763</name>
</gene>
<sequence>MEYSDSTDIFNSENICTMEARRLWIFLVFCGVIFADHVLAQTHEPPKSAGENQSAFKQIIVKRAAIKENGAAPVVPGDDYLQSQISNQKLSFSGLLHRAARSPQGPPDGPPKSPPAQLNERNGPPLQP</sequence>
<evidence type="ECO:0000313" key="2">
    <source>
        <dbReference type="EMBL" id="CAD7092403.1"/>
    </source>
</evidence>
<accession>A0A7R8Z1X3</accession>
<dbReference type="InParanoid" id="A0A7R8Z1X3"/>
<evidence type="ECO:0000256" key="1">
    <source>
        <dbReference type="SAM" id="MobiDB-lite"/>
    </source>
</evidence>
<dbReference type="Proteomes" id="UP000594454">
    <property type="component" value="Chromosome 6"/>
</dbReference>
<evidence type="ECO:0000313" key="3">
    <source>
        <dbReference type="Proteomes" id="UP000594454"/>
    </source>
</evidence>
<protein>
    <submittedName>
        <fullName evidence="2">Uncharacterized protein</fullName>
    </submittedName>
</protein>
<feature type="region of interest" description="Disordered" evidence="1">
    <location>
        <begin position="96"/>
        <end position="128"/>
    </location>
</feature>
<dbReference type="EMBL" id="LR899014">
    <property type="protein sequence ID" value="CAD7092403.1"/>
    <property type="molecule type" value="Genomic_DNA"/>
</dbReference>
<proteinExistence type="predicted"/>
<feature type="compositionally biased region" description="Pro residues" evidence="1">
    <location>
        <begin position="104"/>
        <end position="114"/>
    </location>
</feature>
<name>A0A7R8Z1X3_HERIL</name>